<keyword evidence="2" id="KW-0966">Cell projection</keyword>
<sequence>MSFDPVQTGRRRSNRAHRSLSPSWADRLSDLAHPGWARALVARRVLAATLVCLALALLARGDPDSARSAVVVAAHDLQPGVVLTEADVELVELEVGTLPDGAVTAVSDIDGRTLAGPTRAGEALTDVRVLGPRLAAAAAGMDDARIVPVRLADPAVTELLREGDRVDVLTVDPDTPANPDRRSGATVLASRAVVVLVTPSENGRDQRERVVMLALPASEATTVAAASLTSAITVTFQ</sequence>
<dbReference type="RefSeq" id="WP_128639430.1">
    <property type="nucleotide sequence ID" value="NZ_CP008947.1"/>
</dbReference>
<dbReference type="AlphaFoldDB" id="A0A076EPV8"/>
<reference evidence="2 3" key="1">
    <citation type="submission" date="2014-07" db="EMBL/GenBank/DDBJ databases">
        <title>Genome Sequence of Rhodococcus opacus Strain R7, a Biodegrader of Mono- and Polycyclic Aromatic Hydrocarbons.</title>
        <authorList>
            <person name="Di Gennaro P."/>
            <person name="Zampolli J."/>
            <person name="Presti I."/>
            <person name="Cappelletti M."/>
            <person name="D'Ursi P."/>
            <person name="Orro A."/>
            <person name="Mezzelani A."/>
            <person name="Milanesi L."/>
        </authorList>
    </citation>
    <scope>NUCLEOTIDE SEQUENCE [LARGE SCALE GENOMIC DNA]</scope>
    <source>
        <strain evidence="2 3">R7</strain>
    </source>
</reference>
<dbReference type="SMART" id="SM00858">
    <property type="entry name" value="SAF"/>
    <property type="match status" value="1"/>
</dbReference>
<evidence type="ECO:0000313" key="3">
    <source>
        <dbReference type="Proteomes" id="UP000028488"/>
    </source>
</evidence>
<keyword evidence="2" id="KW-0282">Flagellum</keyword>
<dbReference type="Gene3D" id="3.90.1210.10">
    <property type="entry name" value="Antifreeze-like/N-acetylneuraminic acid synthase C-terminal domain"/>
    <property type="match status" value="1"/>
</dbReference>
<dbReference type="CDD" id="cd11614">
    <property type="entry name" value="SAF_CpaB_FlgA_like"/>
    <property type="match status" value="1"/>
</dbReference>
<dbReference type="eggNOG" id="COG3745">
    <property type="taxonomic scope" value="Bacteria"/>
</dbReference>
<dbReference type="Proteomes" id="UP000028488">
    <property type="component" value="Chromosome"/>
</dbReference>
<dbReference type="InterPro" id="IPR013974">
    <property type="entry name" value="SAF"/>
</dbReference>
<gene>
    <name evidence="2" type="ORF">EP51_12680</name>
</gene>
<feature type="domain" description="SAF" evidence="1">
    <location>
        <begin position="68"/>
        <end position="130"/>
    </location>
</feature>
<proteinExistence type="predicted"/>
<accession>A0A076EPV8</accession>
<name>A0A076EPV8_RHOOP</name>
<evidence type="ECO:0000313" key="2">
    <source>
        <dbReference type="EMBL" id="AII05429.1"/>
    </source>
</evidence>
<keyword evidence="2" id="KW-0969">Cilium</keyword>
<dbReference type="Pfam" id="PF08666">
    <property type="entry name" value="SAF"/>
    <property type="match status" value="1"/>
</dbReference>
<evidence type="ECO:0000259" key="1">
    <source>
        <dbReference type="SMART" id="SM00858"/>
    </source>
</evidence>
<organism evidence="2 3">
    <name type="scientific">Rhodococcus opacus</name>
    <name type="common">Nocardia opaca</name>
    <dbReference type="NCBI Taxonomy" id="37919"/>
    <lineage>
        <taxon>Bacteria</taxon>
        <taxon>Bacillati</taxon>
        <taxon>Actinomycetota</taxon>
        <taxon>Actinomycetes</taxon>
        <taxon>Mycobacteriales</taxon>
        <taxon>Nocardiaceae</taxon>
        <taxon>Rhodococcus</taxon>
    </lineage>
</organism>
<dbReference type="EMBL" id="CP008947">
    <property type="protein sequence ID" value="AII05429.1"/>
    <property type="molecule type" value="Genomic_DNA"/>
</dbReference>
<protein>
    <submittedName>
        <fullName evidence="2">Flagellar basal body P-ring biosynthesis protein FlgA</fullName>
    </submittedName>
</protein>